<dbReference type="Pfam" id="PF06445">
    <property type="entry name" value="GyrI-like"/>
    <property type="match status" value="1"/>
</dbReference>
<dbReference type="PANTHER" id="PTHR30204:SF69">
    <property type="entry name" value="MERR-FAMILY TRANSCRIPTIONAL REGULATOR"/>
    <property type="match status" value="1"/>
</dbReference>
<dbReference type="Pfam" id="PF13411">
    <property type="entry name" value="MerR_1"/>
    <property type="match status" value="1"/>
</dbReference>
<dbReference type="InterPro" id="IPR009061">
    <property type="entry name" value="DNA-bd_dom_put_sf"/>
</dbReference>
<proteinExistence type="predicted"/>
<reference evidence="6" key="2">
    <citation type="submission" date="2017-12" db="EMBL/GenBank/DDBJ databases">
        <title>FDA dAtabase for Regulatory Grade micrObial Sequences (FDA-ARGOS): Supporting development and validation of Infectious Disease Dx tests.</title>
        <authorList>
            <person name="Campos J."/>
            <person name="Goldberg B."/>
            <person name="Tallon L."/>
            <person name="Sadzewicz L."/>
            <person name="Sengamalay N."/>
            <person name="Ott S."/>
            <person name="Godinez A."/>
            <person name="Nagaraj S."/>
            <person name="Vavikolanu K."/>
            <person name="Vyas G."/>
            <person name="Nadendla S."/>
            <person name="Aluvathingal J."/>
            <person name="Geyer C."/>
            <person name="Nandy P."/>
            <person name="Hobson J."/>
            <person name="Sichtig H."/>
        </authorList>
    </citation>
    <scope>NUCLEOTIDE SEQUENCE</scope>
    <source>
        <strain evidence="6">FDAARGOS_285</strain>
    </source>
</reference>
<dbReference type="PANTHER" id="PTHR30204">
    <property type="entry name" value="REDOX-CYCLING DRUG-SENSING TRANSCRIPTIONAL ACTIVATOR SOXR"/>
    <property type="match status" value="1"/>
</dbReference>
<dbReference type="Gene3D" id="3.20.80.10">
    <property type="entry name" value="Regulatory factor, effector binding domain"/>
    <property type="match status" value="1"/>
</dbReference>
<reference evidence="7" key="3">
    <citation type="submission" date="2022-07" db="EMBL/GenBank/DDBJ databases">
        <title>Bacterial species isolated from the porcine tonsil microbiota.</title>
        <authorList>
            <person name="Oliveira I.M.F."/>
        </authorList>
    </citation>
    <scope>NUCLEOTIDE SEQUENCE</scope>
    <source>
        <strain evidence="7">8QC2O2</strain>
    </source>
</reference>
<dbReference type="EMBL" id="JANILD010000001">
    <property type="protein sequence ID" value="MCQ9302230.1"/>
    <property type="molecule type" value="Genomic_DNA"/>
</dbReference>
<evidence type="ECO:0000313" key="6">
    <source>
        <dbReference type="EMBL" id="ASE35015.1"/>
    </source>
</evidence>
<dbReference type="RefSeq" id="WP_049319595.1">
    <property type="nucleotide sequence ID" value="NZ_CP022046.2"/>
</dbReference>
<evidence type="ECO:0000256" key="4">
    <source>
        <dbReference type="ARBA" id="ARBA00023163"/>
    </source>
</evidence>
<name>A0AAI8DJ99_MAMSC</name>
<dbReference type="SMART" id="SM00422">
    <property type="entry name" value="HTH_MERR"/>
    <property type="match status" value="1"/>
</dbReference>
<organism evidence="6 8">
    <name type="scientific">Mammaliicoccus sciuri</name>
    <name type="common">Staphylococcus sciuri</name>
    <dbReference type="NCBI Taxonomy" id="1296"/>
    <lineage>
        <taxon>Bacteria</taxon>
        <taxon>Bacillati</taxon>
        <taxon>Bacillota</taxon>
        <taxon>Bacilli</taxon>
        <taxon>Bacillales</taxon>
        <taxon>Staphylococcaceae</taxon>
        <taxon>Mammaliicoccus</taxon>
    </lineage>
</organism>
<dbReference type="InterPro" id="IPR000551">
    <property type="entry name" value="MerR-type_HTH_dom"/>
</dbReference>
<dbReference type="InterPro" id="IPR047057">
    <property type="entry name" value="MerR_fam"/>
</dbReference>
<dbReference type="InterPro" id="IPR011256">
    <property type="entry name" value="Reg_factor_effector_dom_sf"/>
</dbReference>
<keyword evidence="2" id="KW-0805">Transcription regulation</keyword>
<keyword evidence="3 6" id="KW-0238">DNA-binding</keyword>
<dbReference type="Proteomes" id="UP001204068">
    <property type="component" value="Unassembled WGS sequence"/>
</dbReference>
<dbReference type="Proteomes" id="UP000197058">
    <property type="component" value="Chromosome"/>
</dbReference>
<reference evidence="8" key="1">
    <citation type="submission" date="2017-06" db="EMBL/GenBank/DDBJ databases">
        <title>FDA dAtabase for Regulatory Grade micrObial Sequences (FDA-ARGOS): Supporting development and validation of Infectious Disease Dx tests.</title>
        <authorList>
            <person name="Goldberg B."/>
            <person name="Campos J."/>
            <person name="Tallon L."/>
            <person name="Sadzewicz L."/>
            <person name="Sengamalay N."/>
            <person name="Ott S."/>
            <person name="Godinez A."/>
            <person name="Nagaraj S."/>
            <person name="Vavikolanu K."/>
            <person name="Nadendla S."/>
            <person name="George J."/>
            <person name="Geyer C."/>
            <person name="Sichtig H."/>
        </authorList>
    </citation>
    <scope>NUCLEOTIDE SEQUENCE [LARGE SCALE GENOMIC DNA]</scope>
    <source>
        <strain evidence="8">FDAARGOS_285</strain>
    </source>
</reference>
<dbReference type="KEGG" id="sscu:CEP64_10530"/>
<evidence type="ECO:0000256" key="2">
    <source>
        <dbReference type="ARBA" id="ARBA00023015"/>
    </source>
</evidence>
<feature type="domain" description="HTH merR-type" evidence="5">
    <location>
        <begin position="6"/>
        <end position="75"/>
    </location>
</feature>
<keyword evidence="1" id="KW-0678">Repressor</keyword>
<gene>
    <name evidence="6" type="ORF">CEP64_10530</name>
    <name evidence="7" type="ORF">NQ032_01195</name>
</gene>
<dbReference type="GO" id="GO:0003677">
    <property type="term" value="F:DNA binding"/>
    <property type="evidence" value="ECO:0007669"/>
    <property type="project" value="UniProtKB-KW"/>
</dbReference>
<keyword evidence="4" id="KW-0804">Transcription</keyword>
<protein>
    <submittedName>
        <fullName evidence="6">MerR family DNA-binding transcriptional regulator</fullName>
    </submittedName>
    <submittedName>
        <fullName evidence="7">MerR family transcriptional regulator</fullName>
    </submittedName>
</protein>
<evidence type="ECO:0000259" key="5">
    <source>
        <dbReference type="PROSITE" id="PS50937"/>
    </source>
</evidence>
<evidence type="ECO:0000256" key="3">
    <source>
        <dbReference type="ARBA" id="ARBA00023125"/>
    </source>
</evidence>
<evidence type="ECO:0000313" key="8">
    <source>
        <dbReference type="Proteomes" id="UP000197058"/>
    </source>
</evidence>
<dbReference type="SUPFAM" id="SSF46955">
    <property type="entry name" value="Putative DNA-binding domain"/>
    <property type="match status" value="1"/>
</dbReference>
<dbReference type="GO" id="GO:0003700">
    <property type="term" value="F:DNA-binding transcription factor activity"/>
    <property type="evidence" value="ECO:0007669"/>
    <property type="project" value="InterPro"/>
</dbReference>
<accession>A0AAI8DJ99</accession>
<dbReference type="PROSITE" id="PS50937">
    <property type="entry name" value="HTH_MERR_2"/>
    <property type="match status" value="1"/>
</dbReference>
<evidence type="ECO:0000256" key="1">
    <source>
        <dbReference type="ARBA" id="ARBA00022491"/>
    </source>
</evidence>
<dbReference type="EMBL" id="CP022046">
    <property type="protein sequence ID" value="ASE35015.1"/>
    <property type="molecule type" value="Genomic_DNA"/>
</dbReference>
<dbReference type="Gene3D" id="1.10.1660.10">
    <property type="match status" value="1"/>
</dbReference>
<sequence length="271" mass="32176">MQKINQIPISEFASLTNVSRQTLIYYDKINLFKPDYKNEIGYRYYSIKQIELISVITLLKELGMPLKEIKEYTQNKSPEHFLNLMTQQKKTIQEQKKHLEYNEMIIDSKIQLIRDAMETSFDQIEIEEYDEMTFYISDNIANASELDFLISINQFIDELKSHEIFSSQPIGVVTHKNDILSGNYYHYSYLYVNIPNSKKHYKNTVTLKGKYLVGYYIGIDEHVEEAYNKMLNKIDELNLTMGEYVYEEYVFDSVIKNNENEYITKIMIEII</sequence>
<dbReference type="InterPro" id="IPR029442">
    <property type="entry name" value="GyrI-like"/>
</dbReference>
<evidence type="ECO:0000313" key="7">
    <source>
        <dbReference type="EMBL" id="MCQ9302230.1"/>
    </source>
</evidence>
<dbReference type="SUPFAM" id="SSF55136">
    <property type="entry name" value="Probable bacterial effector-binding domain"/>
    <property type="match status" value="1"/>
</dbReference>
<dbReference type="AlphaFoldDB" id="A0AAI8DJ99"/>